<name>A0A835YGV7_9CHLO</name>
<feature type="signal peptide" evidence="1">
    <location>
        <begin position="1"/>
        <end position="21"/>
    </location>
</feature>
<dbReference type="EMBL" id="JAEHOE010000014">
    <property type="protein sequence ID" value="KAG2497374.1"/>
    <property type="molecule type" value="Genomic_DNA"/>
</dbReference>
<evidence type="ECO:0000313" key="2">
    <source>
        <dbReference type="EMBL" id="KAG2497374.1"/>
    </source>
</evidence>
<dbReference type="AlphaFoldDB" id="A0A835YGV7"/>
<sequence length="247" mass="27474">MGLSCGLVAALLLACAAPALSARKAFLGDLEKSSVEPSHEGGRRQLLNDWEILGSADYDVIEIESAEWMPELGAYGGYGIYGYYGGFYGVYGVLDGQPFLDYDVTLYDDLITAEVTKEEYESGGDMELPGRRRSLLMDSMDTGIGPAKKVGDEEWELPWSIDEEAEDYEFALEMDGKYGFYVGHGYGMYYGTVGYYGGYGGEFEPSIDELWEMYEKTEELTREVAEVEAAEDLEEAKADGEIYWTKP</sequence>
<keyword evidence="1" id="KW-0732">Signal</keyword>
<evidence type="ECO:0000256" key="1">
    <source>
        <dbReference type="SAM" id="SignalP"/>
    </source>
</evidence>
<protein>
    <submittedName>
        <fullName evidence="2">Uncharacterized protein</fullName>
    </submittedName>
</protein>
<dbReference type="Proteomes" id="UP000612055">
    <property type="component" value="Unassembled WGS sequence"/>
</dbReference>
<gene>
    <name evidence="2" type="ORF">HYH03_004532</name>
</gene>
<feature type="chain" id="PRO_5032645769" evidence="1">
    <location>
        <begin position="22"/>
        <end position="247"/>
    </location>
</feature>
<reference evidence="2" key="1">
    <citation type="journal article" date="2020" name="bioRxiv">
        <title>Comparative genomics of Chlamydomonas.</title>
        <authorList>
            <person name="Craig R.J."/>
            <person name="Hasan A.R."/>
            <person name="Ness R.W."/>
            <person name="Keightley P.D."/>
        </authorList>
    </citation>
    <scope>NUCLEOTIDE SEQUENCE</scope>
    <source>
        <strain evidence="2">CCAP 11/70</strain>
    </source>
</reference>
<keyword evidence="3" id="KW-1185">Reference proteome</keyword>
<accession>A0A835YGV7</accession>
<evidence type="ECO:0000313" key="3">
    <source>
        <dbReference type="Proteomes" id="UP000612055"/>
    </source>
</evidence>
<proteinExistence type="predicted"/>
<comment type="caution">
    <text evidence="2">The sequence shown here is derived from an EMBL/GenBank/DDBJ whole genome shotgun (WGS) entry which is preliminary data.</text>
</comment>
<organism evidence="2 3">
    <name type="scientific">Edaphochlamys debaryana</name>
    <dbReference type="NCBI Taxonomy" id="47281"/>
    <lineage>
        <taxon>Eukaryota</taxon>
        <taxon>Viridiplantae</taxon>
        <taxon>Chlorophyta</taxon>
        <taxon>core chlorophytes</taxon>
        <taxon>Chlorophyceae</taxon>
        <taxon>CS clade</taxon>
        <taxon>Chlamydomonadales</taxon>
        <taxon>Chlamydomonadales incertae sedis</taxon>
        <taxon>Edaphochlamys</taxon>
    </lineage>
</organism>